<sequence>MRFDMRAVGGAGGVYILDRWTGEVRHCQFDLCTPTEDATFAKKTPPNIFDKFDGEPVLENAR</sequence>
<organism evidence="1 2">
    <name type="scientific">Stappia indica</name>
    <dbReference type="NCBI Taxonomy" id="538381"/>
    <lineage>
        <taxon>Bacteria</taxon>
        <taxon>Pseudomonadati</taxon>
        <taxon>Pseudomonadota</taxon>
        <taxon>Alphaproteobacteria</taxon>
        <taxon>Hyphomicrobiales</taxon>
        <taxon>Stappiaceae</taxon>
        <taxon>Stappia</taxon>
    </lineage>
</organism>
<dbReference type="Proteomes" id="UP000435648">
    <property type="component" value="Chromosome"/>
</dbReference>
<reference evidence="1 2" key="1">
    <citation type="submission" date="2019-12" db="EMBL/GenBank/DDBJ databases">
        <title>The genome of Stappia indica PHM037.</title>
        <authorList>
            <person name="Kacar D."/>
            <person name="Galan B."/>
            <person name="Canedo L."/>
            <person name="Rodriguez P."/>
            <person name="de la Calle F."/>
            <person name="Garcia J.L."/>
        </authorList>
    </citation>
    <scope>NUCLEOTIDE SEQUENCE [LARGE SCALE GENOMIC DNA]</scope>
    <source>
        <strain evidence="1 2">PHM037</strain>
    </source>
</reference>
<dbReference type="KEGG" id="siw:GH266_05180"/>
<name>A0A857C4Z8_9HYPH</name>
<proteinExistence type="predicted"/>
<protein>
    <submittedName>
        <fullName evidence="1">Uncharacterized protein</fullName>
    </submittedName>
</protein>
<evidence type="ECO:0000313" key="1">
    <source>
        <dbReference type="EMBL" id="QGZ33958.1"/>
    </source>
</evidence>
<evidence type="ECO:0000313" key="2">
    <source>
        <dbReference type="Proteomes" id="UP000435648"/>
    </source>
</evidence>
<dbReference type="EMBL" id="CP046908">
    <property type="protein sequence ID" value="QGZ33958.1"/>
    <property type="molecule type" value="Genomic_DNA"/>
</dbReference>
<dbReference type="RefSeq" id="WP_158192948.1">
    <property type="nucleotide sequence ID" value="NZ_CP046908.1"/>
</dbReference>
<dbReference type="AlphaFoldDB" id="A0A857C4Z8"/>
<accession>A0A857C4Z8</accession>
<gene>
    <name evidence="1" type="ORF">GH266_05180</name>
</gene>